<comment type="function">
    <text evidence="5">Nucleotidase that shows phosphatase activity on nucleoside 5'-monophosphates.</text>
</comment>
<dbReference type="EMBL" id="BSYI01000009">
    <property type="protein sequence ID" value="GMG82250.1"/>
    <property type="molecule type" value="Genomic_DNA"/>
</dbReference>
<evidence type="ECO:0000256" key="2">
    <source>
        <dbReference type="ARBA" id="ARBA00011062"/>
    </source>
</evidence>
<dbReference type="InterPro" id="IPR036523">
    <property type="entry name" value="SurE-like_sf"/>
</dbReference>
<name>A0ABQ6LJ44_9RHOB</name>
<dbReference type="PANTHER" id="PTHR30457">
    <property type="entry name" value="5'-NUCLEOTIDASE SURE"/>
    <property type="match status" value="1"/>
</dbReference>
<keyword evidence="8" id="KW-1185">Reference proteome</keyword>
<dbReference type="NCBIfam" id="NF001490">
    <property type="entry name" value="PRK00346.1-4"/>
    <property type="match status" value="1"/>
</dbReference>
<reference evidence="7 8" key="1">
    <citation type="submission" date="2023-04" db="EMBL/GenBank/DDBJ databases">
        <title>Marinoamorphus aggregata gen. nov., sp. Nov., isolate from tissue of brittle star Ophioplocus japonicus.</title>
        <authorList>
            <person name="Kawano K."/>
            <person name="Sawayama S."/>
            <person name="Nakagawa S."/>
        </authorList>
    </citation>
    <scope>NUCLEOTIDE SEQUENCE [LARGE SCALE GENOMIC DNA]</scope>
    <source>
        <strain evidence="7 8">NKW23</strain>
    </source>
</reference>
<comment type="cofactor">
    <cofactor evidence="5">
        <name>a divalent metal cation</name>
        <dbReference type="ChEBI" id="CHEBI:60240"/>
    </cofactor>
    <text evidence="5">Binds 1 divalent metal cation per subunit.</text>
</comment>
<evidence type="ECO:0000256" key="3">
    <source>
        <dbReference type="ARBA" id="ARBA00022723"/>
    </source>
</evidence>
<feature type="binding site" evidence="5">
    <location>
        <position position="43"/>
    </location>
    <ligand>
        <name>a divalent metal cation</name>
        <dbReference type="ChEBI" id="CHEBI:60240"/>
    </ligand>
</feature>
<feature type="binding site" evidence="5">
    <location>
        <position position="96"/>
    </location>
    <ligand>
        <name>a divalent metal cation</name>
        <dbReference type="ChEBI" id="CHEBI:60240"/>
    </ligand>
</feature>
<evidence type="ECO:0000313" key="8">
    <source>
        <dbReference type="Proteomes" id="UP001239909"/>
    </source>
</evidence>
<dbReference type="NCBIfam" id="TIGR00087">
    <property type="entry name" value="surE"/>
    <property type="match status" value="1"/>
</dbReference>
<evidence type="ECO:0000256" key="4">
    <source>
        <dbReference type="ARBA" id="ARBA00022801"/>
    </source>
</evidence>
<protein>
    <recommendedName>
        <fullName evidence="5">5'-nucleotidase SurE</fullName>
        <ecNumber evidence="5">3.1.3.5</ecNumber>
    </recommendedName>
    <alternativeName>
        <fullName evidence="5">Nucleoside 5'-monophosphate phosphohydrolase</fullName>
    </alternativeName>
</protein>
<dbReference type="SUPFAM" id="SSF64167">
    <property type="entry name" value="SurE-like"/>
    <property type="match status" value="1"/>
</dbReference>
<evidence type="ECO:0000313" key="7">
    <source>
        <dbReference type="EMBL" id="GMG82250.1"/>
    </source>
</evidence>
<gene>
    <name evidence="5 7" type="primary">surE</name>
    <name evidence="7" type="ORF">LNKW23_14630</name>
</gene>
<keyword evidence="5" id="KW-0547">Nucleotide-binding</keyword>
<comment type="similarity">
    <text evidence="2 5">Belongs to the SurE nucleotidase family.</text>
</comment>
<comment type="catalytic activity">
    <reaction evidence="1 5">
        <text>a ribonucleoside 5'-phosphate + H2O = a ribonucleoside + phosphate</text>
        <dbReference type="Rhea" id="RHEA:12484"/>
        <dbReference type="ChEBI" id="CHEBI:15377"/>
        <dbReference type="ChEBI" id="CHEBI:18254"/>
        <dbReference type="ChEBI" id="CHEBI:43474"/>
        <dbReference type="ChEBI" id="CHEBI:58043"/>
        <dbReference type="EC" id="3.1.3.5"/>
    </reaction>
</comment>
<dbReference type="Proteomes" id="UP001239909">
    <property type="component" value="Unassembled WGS sequence"/>
</dbReference>
<comment type="subcellular location">
    <subcellularLocation>
        <location evidence="5">Cytoplasm</location>
    </subcellularLocation>
</comment>
<evidence type="ECO:0000256" key="5">
    <source>
        <dbReference type="HAMAP-Rule" id="MF_00060"/>
    </source>
</evidence>
<keyword evidence="4 5" id="KW-0378">Hydrolase</keyword>
<dbReference type="PANTHER" id="PTHR30457:SF0">
    <property type="entry name" value="PHOSPHATASE, PUTATIVE (AFU_ORTHOLOGUE AFUA_4G01070)-RELATED"/>
    <property type="match status" value="1"/>
</dbReference>
<feature type="binding site" evidence="5">
    <location>
        <position position="8"/>
    </location>
    <ligand>
        <name>a divalent metal cation</name>
        <dbReference type="ChEBI" id="CHEBI:60240"/>
    </ligand>
</feature>
<proteinExistence type="inferred from homology"/>
<accession>A0ABQ6LJ44</accession>
<dbReference type="HAMAP" id="MF_00060">
    <property type="entry name" value="SurE"/>
    <property type="match status" value="1"/>
</dbReference>
<keyword evidence="3 5" id="KW-0479">Metal-binding</keyword>
<keyword evidence="5" id="KW-0963">Cytoplasm</keyword>
<evidence type="ECO:0000256" key="1">
    <source>
        <dbReference type="ARBA" id="ARBA00000815"/>
    </source>
</evidence>
<comment type="caution">
    <text evidence="7">The sequence shown here is derived from an EMBL/GenBank/DDBJ whole genome shotgun (WGS) entry which is preliminary data.</text>
</comment>
<evidence type="ECO:0000259" key="6">
    <source>
        <dbReference type="Pfam" id="PF01975"/>
    </source>
</evidence>
<dbReference type="Pfam" id="PF01975">
    <property type="entry name" value="SurE"/>
    <property type="match status" value="1"/>
</dbReference>
<feature type="binding site" evidence="5">
    <location>
        <position position="9"/>
    </location>
    <ligand>
        <name>a divalent metal cation</name>
        <dbReference type="ChEBI" id="CHEBI:60240"/>
    </ligand>
</feature>
<organism evidence="7 8">
    <name type="scientific">Paralimibaculum aggregatum</name>
    <dbReference type="NCBI Taxonomy" id="3036245"/>
    <lineage>
        <taxon>Bacteria</taxon>
        <taxon>Pseudomonadati</taxon>
        <taxon>Pseudomonadota</taxon>
        <taxon>Alphaproteobacteria</taxon>
        <taxon>Rhodobacterales</taxon>
        <taxon>Paracoccaceae</taxon>
        <taxon>Paralimibaculum</taxon>
    </lineage>
</organism>
<dbReference type="InterPro" id="IPR002828">
    <property type="entry name" value="SurE-like_Pase/nucleotidase"/>
</dbReference>
<dbReference type="EC" id="3.1.3.5" evidence="5"/>
<sequence>MRILITNDDGITAPGLAVAEAIAAEIGGPGAEIWVVAPDNERSGVSHAISYVHPVRVTRHGERRFSVDGFPADCALVGIRKLMAEAPPDLVLSGVNRGHNVAEDVIYSGTVGGAMEAALAGPRAIALSQFYSSRPGAPTDIWAASTALGAAAVRKVLAMPSRRGVFYNVNFPAAAPEAVKGFAVCPQGVRAGSTFDVLPYTAPNGREFNFYRHMTANDTAEAGTDARKLIEGWVTITPLMPQLTAADLMEEARAALG</sequence>
<dbReference type="InterPro" id="IPR030048">
    <property type="entry name" value="SurE"/>
</dbReference>
<feature type="domain" description="Survival protein SurE-like phosphatase/nucleotidase" evidence="6">
    <location>
        <begin position="3"/>
        <end position="191"/>
    </location>
</feature>
<dbReference type="RefSeq" id="WP_285671012.1">
    <property type="nucleotide sequence ID" value="NZ_BSYI01000009.1"/>
</dbReference>
<dbReference type="Gene3D" id="3.40.1210.10">
    <property type="entry name" value="Survival protein SurE-like phosphatase/nucleotidase"/>
    <property type="match status" value="1"/>
</dbReference>